<proteinExistence type="predicted"/>
<feature type="region of interest" description="Disordered" evidence="1">
    <location>
        <begin position="512"/>
        <end position="586"/>
    </location>
</feature>
<name>W9CDM9_SCLBF</name>
<evidence type="ECO:0000313" key="3">
    <source>
        <dbReference type="Proteomes" id="UP000019487"/>
    </source>
</evidence>
<feature type="region of interest" description="Disordered" evidence="1">
    <location>
        <begin position="634"/>
        <end position="660"/>
    </location>
</feature>
<comment type="caution">
    <text evidence="2">The sequence shown here is derived from an EMBL/GenBank/DDBJ whole genome shotgun (WGS) entry which is preliminary data.</text>
</comment>
<protein>
    <submittedName>
        <fullName evidence="2">Uncharacterized protein</fullName>
    </submittedName>
</protein>
<feature type="region of interest" description="Disordered" evidence="1">
    <location>
        <begin position="1027"/>
        <end position="1161"/>
    </location>
</feature>
<feature type="region of interest" description="Disordered" evidence="1">
    <location>
        <begin position="63"/>
        <end position="110"/>
    </location>
</feature>
<feature type="region of interest" description="Disordered" evidence="1">
    <location>
        <begin position="289"/>
        <end position="313"/>
    </location>
</feature>
<evidence type="ECO:0000313" key="2">
    <source>
        <dbReference type="EMBL" id="ESZ92670.1"/>
    </source>
</evidence>
<feature type="region of interest" description="Disordered" evidence="1">
    <location>
        <begin position="1"/>
        <end position="33"/>
    </location>
</feature>
<feature type="compositionally biased region" description="Polar residues" evidence="1">
    <location>
        <begin position="1098"/>
        <end position="1108"/>
    </location>
</feature>
<sequence length="1184" mass="130332">MDERHSQHGPQNTISGSSSPGSSTVTARSNPLPRGGSFLDFIETLVTPPAHVEFSEDDDYSFPVAERVGNGPYMYAPGTTSSEERKFKKSKPSSNIKAAGNKSSSLVPDKKTDEVKLPRISRYADWYIENQLPSKKTQNLVKKVKPHTKEAQHRLQNCLNKGQHLINKPISIAPAKEAPKERTPKKSQNSQANQAKKITPINQAPISTPKPTSTAKPDPRLSQKRQILTRKSVPQLPPKSRRQTYEPNDYSSPGNYQEDDVPALQSGAPPVNAAIKAYKEVYLPSIQTGSLSTKKSKTAIGPKLGSSPPLMMGARLSTLTPIRPFQTEEIPPPPEKEQDEVMFSPKPAFVTGAGEDGIFLPPGAIPYNLTPSPVGSPQESDYYEPYDGRSSSSPSDNGLNMVDSSPISANDAASIPVNIADSSTGRAYNPEARFPVDGEMQSNIIEHALAMVNSMASQIFRAARSPADEEMHNSFDSAPAPSMVNSTGSPVCKAYSPDARPSADQEMQDTLDFKYTPTPTPEGSPQRPIDPIYSPTRMPELEDLPEYNDLYRDRQTASEATLTERERSATPKHLSQNPDERAPTPERFDFILDETVSAQTMRALSEEVDNPVGSIELVDARDQVEIAAPLDYSQPADGTIQDKAMRDERSRTPPSSSAETGTVIDAVASIEANASLEVDASADADAMEIDESVELNASFEAAASDVGSAMDIDEQTSSDFSDLPGEFDLDPFKEETDRLLRARKAEQAQLDRLTGPAFPSSSVTITSNVISDRKALALAKEGEYFALEMALFNIVPKEVFDQIWKDENERPQISLKMGPSKWTRSIDPTIRHAAKLDASANELINVVSDVEKLLVTIWAAVESIVIVLYSDLSYDFTQHDLDEYFRRYQVEIFVTFKSLHAHLLTLADWKDRYFASSNIRKRAQRHNSNPYARLFKAKNSAGILFYGTGKYLTAMKAAIADALEANECVCMTGPKWKNLVNINRRALGEEFSGCLDGLRKFDKVVRKRDWNVREALKAEVSSPMINLELPSESASEKASSEEREVAVEENAEEKSGDLSDGDPPSYYGDNDDEDDEDYVEGRLQIFLQPPTRERRCSGSVTRATSRRISSNDETKSNNGDGGSSLSNEKDFDDGLPGRGRHRQRAGSFHTSGAIKSVRKGNKRLMVEVGESSSPKAVEQYFETP</sequence>
<reference evidence="2 3" key="1">
    <citation type="journal article" date="2014" name="Genome Announc.">
        <title>Draft genome sequence of Sclerotinia borealis, a psychrophilic plant pathogenic fungus.</title>
        <authorList>
            <person name="Mardanov A.V."/>
            <person name="Beletsky A.V."/>
            <person name="Kadnikov V.V."/>
            <person name="Ignatov A.N."/>
            <person name="Ravin N.V."/>
        </authorList>
    </citation>
    <scope>NUCLEOTIDE SEQUENCE [LARGE SCALE GENOMIC DNA]</scope>
    <source>
        <strain evidence="3">F-4157</strain>
    </source>
</reference>
<feature type="region of interest" description="Disordered" evidence="1">
    <location>
        <begin position="369"/>
        <end position="399"/>
    </location>
</feature>
<dbReference type="Proteomes" id="UP000019487">
    <property type="component" value="Unassembled WGS sequence"/>
</dbReference>
<evidence type="ECO:0000256" key="1">
    <source>
        <dbReference type="SAM" id="MobiDB-lite"/>
    </source>
</evidence>
<dbReference type="OrthoDB" id="3546371at2759"/>
<accession>W9CDM9</accession>
<feature type="compositionally biased region" description="Acidic residues" evidence="1">
    <location>
        <begin position="1069"/>
        <end position="1078"/>
    </location>
</feature>
<dbReference type="HOGENOM" id="CLU_256649_0_0_1"/>
<feature type="compositionally biased region" description="Polar residues" evidence="1">
    <location>
        <begin position="92"/>
        <end position="106"/>
    </location>
</feature>
<feature type="compositionally biased region" description="Basic and acidic residues" evidence="1">
    <location>
        <begin position="549"/>
        <end position="569"/>
    </location>
</feature>
<organism evidence="2 3">
    <name type="scientific">Sclerotinia borealis (strain F-4128)</name>
    <dbReference type="NCBI Taxonomy" id="1432307"/>
    <lineage>
        <taxon>Eukaryota</taxon>
        <taxon>Fungi</taxon>
        <taxon>Dikarya</taxon>
        <taxon>Ascomycota</taxon>
        <taxon>Pezizomycotina</taxon>
        <taxon>Leotiomycetes</taxon>
        <taxon>Helotiales</taxon>
        <taxon>Sclerotiniaceae</taxon>
        <taxon>Sclerotinia</taxon>
    </lineage>
</organism>
<gene>
    <name evidence="2" type="ORF">SBOR_6931</name>
</gene>
<dbReference type="AlphaFoldDB" id="W9CDM9"/>
<feature type="region of interest" description="Disordered" evidence="1">
    <location>
        <begin position="172"/>
        <end position="268"/>
    </location>
</feature>
<feature type="compositionally biased region" description="Polar residues" evidence="1">
    <location>
        <begin position="389"/>
        <end position="399"/>
    </location>
</feature>
<feature type="compositionally biased region" description="Polar residues" evidence="1">
    <location>
        <begin position="245"/>
        <end position="255"/>
    </location>
</feature>
<dbReference type="EMBL" id="AYSA01000367">
    <property type="protein sequence ID" value="ESZ92670.1"/>
    <property type="molecule type" value="Genomic_DNA"/>
</dbReference>
<keyword evidence="3" id="KW-1185">Reference proteome</keyword>
<feature type="compositionally biased region" description="Polar residues" evidence="1">
    <location>
        <begin position="369"/>
        <end position="379"/>
    </location>
</feature>
<feature type="compositionally biased region" description="Basic and acidic residues" evidence="1">
    <location>
        <begin position="1034"/>
        <end position="1057"/>
    </location>
</feature>
<feature type="compositionally biased region" description="Polar residues" evidence="1">
    <location>
        <begin position="186"/>
        <end position="215"/>
    </location>
</feature>